<proteinExistence type="predicted"/>
<organism evidence="2 3">
    <name type="scientific">Rhodanobacter terrae</name>
    <dbReference type="NCBI Taxonomy" id="418647"/>
    <lineage>
        <taxon>Bacteria</taxon>
        <taxon>Pseudomonadati</taxon>
        <taxon>Pseudomonadota</taxon>
        <taxon>Gammaproteobacteria</taxon>
        <taxon>Lysobacterales</taxon>
        <taxon>Rhodanobacteraceae</taxon>
        <taxon>Rhodanobacter</taxon>
    </lineage>
</organism>
<dbReference type="Proteomes" id="UP001596111">
    <property type="component" value="Unassembled WGS sequence"/>
</dbReference>
<accession>A0ABW0T1C9</accession>
<feature type="signal peptide" evidence="1">
    <location>
        <begin position="1"/>
        <end position="24"/>
    </location>
</feature>
<evidence type="ECO:0000313" key="3">
    <source>
        <dbReference type="Proteomes" id="UP001596111"/>
    </source>
</evidence>
<protein>
    <submittedName>
        <fullName evidence="2">Uncharacterized protein</fullName>
    </submittedName>
</protein>
<dbReference type="EMBL" id="JBHSNG010000022">
    <property type="protein sequence ID" value="MFC5582669.1"/>
    <property type="molecule type" value="Genomic_DNA"/>
</dbReference>
<name>A0ABW0T1C9_9GAMM</name>
<reference evidence="3" key="1">
    <citation type="journal article" date="2019" name="Int. J. Syst. Evol. Microbiol.">
        <title>The Global Catalogue of Microorganisms (GCM) 10K type strain sequencing project: providing services to taxonomists for standard genome sequencing and annotation.</title>
        <authorList>
            <consortium name="The Broad Institute Genomics Platform"/>
            <consortium name="The Broad Institute Genome Sequencing Center for Infectious Disease"/>
            <person name="Wu L."/>
            <person name="Ma J."/>
        </authorList>
    </citation>
    <scope>NUCLEOTIDE SEQUENCE [LARGE SCALE GENOMIC DNA]</scope>
    <source>
        <strain evidence="3">CGMCC 1.13587</strain>
    </source>
</reference>
<evidence type="ECO:0000256" key="1">
    <source>
        <dbReference type="SAM" id="SignalP"/>
    </source>
</evidence>
<keyword evidence="1" id="KW-0732">Signal</keyword>
<dbReference type="RefSeq" id="WP_377328972.1">
    <property type="nucleotide sequence ID" value="NZ_JBHSNG010000022.1"/>
</dbReference>
<evidence type="ECO:0000313" key="2">
    <source>
        <dbReference type="EMBL" id="MFC5582669.1"/>
    </source>
</evidence>
<keyword evidence="3" id="KW-1185">Reference proteome</keyword>
<gene>
    <name evidence="2" type="ORF">ACFPPB_16235</name>
</gene>
<comment type="caution">
    <text evidence="2">The sequence shown here is derived from an EMBL/GenBank/DDBJ whole genome shotgun (WGS) entry which is preliminary data.</text>
</comment>
<feature type="chain" id="PRO_5046517770" evidence="1">
    <location>
        <begin position="25"/>
        <end position="503"/>
    </location>
</feature>
<sequence length="503" mass="54233">MNRVLLSFLGCVLGFGFSASSLHAAPPPSSTLKGKPLLFVTGKTDPGEPNDDAIVRQHLEQLGFEVTTVDASVPSSAASGMDLIVISSTADAHELQTKFAQTSVPLFTWNTFDYPNLGMTGPQLHQDFGVVDPIQHYAESFSILYGYGANTTSSISRAVGLRPQLFGTLYLEPGSVGWGNPGPGATVIADFEGKPQRAAVFTYEREASLADGATAPARRVGFYLADGNFHLLTDVHGPAANDPQVRRWAIGLKLFDEAIRWAASPPQAVEPYDPAALDARIRRVAHGKKVLFVERVNAGEGREADEHTVADLRSLGFEVSIADQTDPQSRADGEDLVLISSSCSKYKLANKYVDTTVPLITLEALYSDALHFSGRDRYVDYGEHGEEKESDDPPDNYLDIVGAWHPMAAGLPPGLVKFTEHPGVLKWARPLPDAIVIATLPNAPDQRAIFGYPKGSVMADGFVAPARRALLPLDNPSYDDLTAQGRALFDAVVLWSIGGHGRR</sequence>